<evidence type="ECO:0000256" key="1">
    <source>
        <dbReference type="ARBA" id="ARBA00023015"/>
    </source>
</evidence>
<feature type="domain" description="TrfB transcriptional repressor protein" evidence="3">
    <location>
        <begin position="7"/>
        <end position="84"/>
    </location>
</feature>
<dbReference type="InterPro" id="IPR053721">
    <property type="entry name" value="Fimbrial_Adhesin_Reg"/>
</dbReference>
<sequence length="103" mass="11986">MQEFRITYEVFQKVLESARWGEKSTAVAHAVFVLGSPTAGMDKLHGLSRARVSQICKDFERLYLKHAMYPPGWERATVCAPPERLKAFQEEMERERMKFFSSK</sequence>
<accession>A0ABX0L6X2</accession>
<gene>
    <name evidence="4" type="ORF">HA052_19855</name>
</gene>
<dbReference type="EMBL" id="JAAOMA010000034">
    <property type="protein sequence ID" value="NHR07450.1"/>
    <property type="molecule type" value="Genomic_DNA"/>
</dbReference>
<evidence type="ECO:0000259" key="3">
    <source>
        <dbReference type="Pfam" id="PF16509"/>
    </source>
</evidence>
<evidence type="ECO:0000313" key="5">
    <source>
        <dbReference type="Proteomes" id="UP001515641"/>
    </source>
</evidence>
<evidence type="ECO:0000256" key="2">
    <source>
        <dbReference type="ARBA" id="ARBA00023163"/>
    </source>
</evidence>
<dbReference type="RefSeq" id="WP_166453257.1">
    <property type="nucleotide sequence ID" value="NZ_JAAOMA010000034.1"/>
</dbReference>
<keyword evidence="5" id="KW-1185">Reference proteome</keyword>
<keyword evidence="1" id="KW-0805">Transcription regulation</keyword>
<dbReference type="InterPro" id="IPR032428">
    <property type="entry name" value="TrfB"/>
</dbReference>
<reference evidence="4 5" key="1">
    <citation type="submission" date="2020-03" db="EMBL/GenBank/DDBJ databases">
        <title>Draft genome sequence of environmentally isolated cultures.</title>
        <authorList>
            <person name="Wilson H.S."/>
            <person name="De Leon M.E."/>
        </authorList>
    </citation>
    <scope>NUCLEOTIDE SEQUENCE [LARGE SCALE GENOMIC DNA]</scope>
    <source>
        <strain evidence="4 5">HSC-31F16</strain>
    </source>
</reference>
<comment type="caution">
    <text evidence="4">The sequence shown here is derived from an EMBL/GenBank/DDBJ whole genome shotgun (WGS) entry which is preliminary data.</text>
</comment>
<name>A0ABX0L6X2_9NEIS</name>
<evidence type="ECO:0000313" key="4">
    <source>
        <dbReference type="EMBL" id="NHR07450.1"/>
    </source>
</evidence>
<protein>
    <recommendedName>
        <fullName evidence="3">TrfB transcriptional repressor protein domain-containing protein</fullName>
    </recommendedName>
</protein>
<dbReference type="Proteomes" id="UP001515641">
    <property type="component" value="Unassembled WGS sequence"/>
</dbReference>
<proteinExistence type="predicted"/>
<dbReference type="Pfam" id="PF16509">
    <property type="entry name" value="KORA"/>
    <property type="match status" value="1"/>
</dbReference>
<organism evidence="4 5">
    <name type="scientific">Chromobacterium fluminis</name>
    <dbReference type="NCBI Taxonomy" id="3044269"/>
    <lineage>
        <taxon>Bacteria</taxon>
        <taxon>Pseudomonadati</taxon>
        <taxon>Pseudomonadota</taxon>
        <taxon>Betaproteobacteria</taxon>
        <taxon>Neisseriales</taxon>
        <taxon>Chromobacteriaceae</taxon>
        <taxon>Chromobacterium</taxon>
    </lineage>
</organism>
<dbReference type="Gene3D" id="1.10.10.2690">
    <property type="match status" value="1"/>
</dbReference>
<keyword evidence="2" id="KW-0804">Transcription</keyword>